<evidence type="ECO:0000313" key="3">
    <source>
        <dbReference type="Proteomes" id="UP000729402"/>
    </source>
</evidence>
<sequence>MGGAPQRRCLVRGRSARPRGRPSSARRPSGGRRNLAVLYALARAAQPGGQPTDHEVFIYYTYDLAPADL</sequence>
<reference evidence="2" key="1">
    <citation type="journal article" date="2021" name="bioRxiv">
        <title>Whole Genome Assembly and Annotation of Northern Wild Rice, Zizania palustris L., Supports a Whole Genome Duplication in the Zizania Genus.</title>
        <authorList>
            <person name="Haas M."/>
            <person name="Kono T."/>
            <person name="Macchietto M."/>
            <person name="Millas R."/>
            <person name="McGilp L."/>
            <person name="Shao M."/>
            <person name="Duquette J."/>
            <person name="Hirsch C.N."/>
            <person name="Kimball J."/>
        </authorList>
    </citation>
    <scope>NUCLEOTIDE SEQUENCE</scope>
    <source>
        <tissue evidence="2">Fresh leaf tissue</tissue>
    </source>
</reference>
<feature type="region of interest" description="Disordered" evidence="1">
    <location>
        <begin position="1"/>
        <end position="31"/>
    </location>
</feature>
<comment type="caution">
    <text evidence="2">The sequence shown here is derived from an EMBL/GenBank/DDBJ whole genome shotgun (WGS) entry which is preliminary data.</text>
</comment>
<protein>
    <submittedName>
        <fullName evidence="2">Uncharacterized protein</fullName>
    </submittedName>
</protein>
<name>A0A8J5SFJ1_ZIZPA</name>
<evidence type="ECO:0000313" key="2">
    <source>
        <dbReference type="EMBL" id="KAG8062197.1"/>
    </source>
</evidence>
<dbReference type="AlphaFoldDB" id="A0A8J5SFJ1"/>
<feature type="compositionally biased region" description="Basic residues" evidence="1">
    <location>
        <begin position="9"/>
        <end position="20"/>
    </location>
</feature>
<accession>A0A8J5SFJ1</accession>
<gene>
    <name evidence="2" type="ORF">GUJ93_ZPchr0003g18154</name>
</gene>
<dbReference type="Proteomes" id="UP000729402">
    <property type="component" value="Unassembled WGS sequence"/>
</dbReference>
<reference evidence="2" key="2">
    <citation type="submission" date="2021-02" db="EMBL/GenBank/DDBJ databases">
        <authorList>
            <person name="Kimball J.A."/>
            <person name="Haas M.W."/>
            <person name="Macchietto M."/>
            <person name="Kono T."/>
            <person name="Duquette J."/>
            <person name="Shao M."/>
        </authorList>
    </citation>
    <scope>NUCLEOTIDE SEQUENCE</scope>
    <source>
        <tissue evidence="2">Fresh leaf tissue</tissue>
    </source>
</reference>
<feature type="compositionally biased region" description="Low complexity" evidence="1">
    <location>
        <begin position="21"/>
        <end position="31"/>
    </location>
</feature>
<dbReference type="EMBL" id="JAAALK010000286">
    <property type="protein sequence ID" value="KAG8062197.1"/>
    <property type="molecule type" value="Genomic_DNA"/>
</dbReference>
<organism evidence="2 3">
    <name type="scientific">Zizania palustris</name>
    <name type="common">Northern wild rice</name>
    <dbReference type="NCBI Taxonomy" id="103762"/>
    <lineage>
        <taxon>Eukaryota</taxon>
        <taxon>Viridiplantae</taxon>
        <taxon>Streptophyta</taxon>
        <taxon>Embryophyta</taxon>
        <taxon>Tracheophyta</taxon>
        <taxon>Spermatophyta</taxon>
        <taxon>Magnoliopsida</taxon>
        <taxon>Liliopsida</taxon>
        <taxon>Poales</taxon>
        <taxon>Poaceae</taxon>
        <taxon>BOP clade</taxon>
        <taxon>Oryzoideae</taxon>
        <taxon>Oryzeae</taxon>
        <taxon>Zizaniinae</taxon>
        <taxon>Zizania</taxon>
    </lineage>
</organism>
<proteinExistence type="predicted"/>
<keyword evidence="3" id="KW-1185">Reference proteome</keyword>
<evidence type="ECO:0000256" key="1">
    <source>
        <dbReference type="SAM" id="MobiDB-lite"/>
    </source>
</evidence>